<keyword evidence="1" id="KW-0812">Transmembrane</keyword>
<feature type="transmembrane region" description="Helical" evidence="1">
    <location>
        <begin position="263"/>
        <end position="282"/>
    </location>
</feature>
<dbReference type="CDD" id="cd17339">
    <property type="entry name" value="MFS_NIMT_CynX_like"/>
    <property type="match status" value="1"/>
</dbReference>
<dbReference type="InterPro" id="IPR036259">
    <property type="entry name" value="MFS_trans_sf"/>
</dbReference>
<feature type="transmembrane region" description="Helical" evidence="1">
    <location>
        <begin position="240"/>
        <end position="256"/>
    </location>
</feature>
<feature type="transmembrane region" description="Helical" evidence="1">
    <location>
        <begin position="288"/>
        <end position="309"/>
    </location>
</feature>
<name>A0A1R4G752_9MICO</name>
<feature type="transmembrane region" description="Helical" evidence="1">
    <location>
        <begin position="125"/>
        <end position="144"/>
    </location>
</feature>
<sequence>MLAAFVFLVAFNLRPAITAVGPLLPQIGADVGIDEGAQGLLGSLPLLAFAAVSPFVHRISRRLGFEGAILATMLLLAAGTIIRAYTGFTGLWLGTIVVGAAIGIGNVLVPTLVKRDYSQHISRTTGILSAFMTASAALGSAVAVPMSDALGWRGALAFWAAPALVVALVWIPRIRAAASAAPPKPAAHPTVSVWRQPTAWLVTAFMGLQSTTFYFCVTWLPTIEMQRGVSEHQTGLNLFVYQIAGMIAALSIPRLMRHGTSQVAAAVTASTPMVIGLLGLIFAPSLGFLWGVVAGSGTGACLAVALSLISLRGRSSAETTQLSGMAQSIGYVMAAVGPVLAGLLAQATGGWTASLGAILVIALVQLGTAVFAGRPRRDAREHAPG</sequence>
<organism evidence="2 3">
    <name type="scientific">Agrococcus casei LMG 22410</name>
    <dbReference type="NCBI Taxonomy" id="1255656"/>
    <lineage>
        <taxon>Bacteria</taxon>
        <taxon>Bacillati</taxon>
        <taxon>Actinomycetota</taxon>
        <taxon>Actinomycetes</taxon>
        <taxon>Micrococcales</taxon>
        <taxon>Microbacteriaceae</taxon>
        <taxon>Agrococcus</taxon>
    </lineage>
</organism>
<accession>A0A1R4G752</accession>
<feature type="transmembrane region" description="Helical" evidence="1">
    <location>
        <begin position="91"/>
        <end position="113"/>
    </location>
</feature>
<dbReference type="GO" id="GO:0022857">
    <property type="term" value="F:transmembrane transporter activity"/>
    <property type="evidence" value="ECO:0007669"/>
    <property type="project" value="InterPro"/>
</dbReference>
<dbReference type="PANTHER" id="PTHR23523:SF2">
    <property type="entry name" value="2-NITROIMIDAZOLE TRANSPORTER"/>
    <property type="match status" value="1"/>
</dbReference>
<keyword evidence="3" id="KW-1185">Reference proteome</keyword>
<dbReference type="EMBL" id="FUHU01000038">
    <property type="protein sequence ID" value="SJM63979.1"/>
    <property type="molecule type" value="Genomic_DNA"/>
</dbReference>
<evidence type="ECO:0000256" key="1">
    <source>
        <dbReference type="SAM" id="Phobius"/>
    </source>
</evidence>
<dbReference type="InterPro" id="IPR011701">
    <property type="entry name" value="MFS"/>
</dbReference>
<keyword evidence="1" id="KW-0472">Membrane</keyword>
<dbReference type="PANTHER" id="PTHR23523">
    <property type="match status" value="1"/>
</dbReference>
<dbReference type="AlphaFoldDB" id="A0A1R4G752"/>
<feature type="transmembrane region" description="Helical" evidence="1">
    <location>
        <begin position="150"/>
        <end position="171"/>
    </location>
</feature>
<feature type="transmembrane region" description="Helical" evidence="1">
    <location>
        <begin position="63"/>
        <end position="85"/>
    </location>
</feature>
<keyword evidence="1" id="KW-1133">Transmembrane helix</keyword>
<feature type="transmembrane region" description="Helical" evidence="1">
    <location>
        <begin position="37"/>
        <end position="56"/>
    </location>
</feature>
<dbReference type="Pfam" id="PF07690">
    <property type="entry name" value="MFS_1"/>
    <property type="match status" value="1"/>
</dbReference>
<feature type="transmembrane region" description="Helical" evidence="1">
    <location>
        <begin position="353"/>
        <end position="372"/>
    </location>
</feature>
<dbReference type="InterPro" id="IPR052524">
    <property type="entry name" value="MFS_Cyanate_Porter"/>
</dbReference>
<protein>
    <submittedName>
        <fullName evidence="2">Probable MFS transporter</fullName>
    </submittedName>
</protein>
<feature type="transmembrane region" description="Helical" evidence="1">
    <location>
        <begin position="199"/>
        <end position="220"/>
    </location>
</feature>
<proteinExistence type="predicted"/>
<reference evidence="2 3" key="1">
    <citation type="submission" date="2017-02" db="EMBL/GenBank/DDBJ databases">
        <authorList>
            <person name="Peterson S.W."/>
        </authorList>
    </citation>
    <scope>NUCLEOTIDE SEQUENCE [LARGE SCALE GENOMIC DNA]</scope>
    <source>
        <strain evidence="2 3">LMG 22410</strain>
    </source>
</reference>
<gene>
    <name evidence="2" type="ORF">CZ674_09540</name>
</gene>
<evidence type="ECO:0000313" key="2">
    <source>
        <dbReference type="EMBL" id="SJM63979.1"/>
    </source>
</evidence>
<feature type="transmembrane region" description="Helical" evidence="1">
    <location>
        <begin position="329"/>
        <end position="347"/>
    </location>
</feature>
<dbReference type="Proteomes" id="UP000195787">
    <property type="component" value="Unassembled WGS sequence"/>
</dbReference>
<dbReference type="SUPFAM" id="SSF103473">
    <property type="entry name" value="MFS general substrate transporter"/>
    <property type="match status" value="1"/>
</dbReference>
<dbReference type="Gene3D" id="1.20.1250.20">
    <property type="entry name" value="MFS general substrate transporter like domains"/>
    <property type="match status" value="2"/>
</dbReference>
<evidence type="ECO:0000313" key="3">
    <source>
        <dbReference type="Proteomes" id="UP000195787"/>
    </source>
</evidence>